<feature type="compositionally biased region" description="Basic residues" evidence="1">
    <location>
        <begin position="62"/>
        <end position="75"/>
    </location>
</feature>
<evidence type="ECO:0000256" key="1">
    <source>
        <dbReference type="SAM" id="MobiDB-lite"/>
    </source>
</evidence>
<gene>
    <name evidence="2" type="ORF">DR999_PMT15372</name>
</gene>
<feature type="region of interest" description="Disordered" evidence="1">
    <location>
        <begin position="62"/>
        <end position="90"/>
    </location>
</feature>
<evidence type="ECO:0000313" key="2">
    <source>
        <dbReference type="EMBL" id="TFK02297.1"/>
    </source>
</evidence>
<dbReference type="AlphaFoldDB" id="A0A4D9DZG3"/>
<evidence type="ECO:0000313" key="3">
    <source>
        <dbReference type="Proteomes" id="UP000297703"/>
    </source>
</evidence>
<accession>A0A4D9DZG3</accession>
<dbReference type="Proteomes" id="UP000297703">
    <property type="component" value="Unassembled WGS sequence"/>
</dbReference>
<dbReference type="EMBL" id="QXTE01000195">
    <property type="protein sequence ID" value="TFK02297.1"/>
    <property type="molecule type" value="Genomic_DNA"/>
</dbReference>
<proteinExistence type="predicted"/>
<organism evidence="2 3">
    <name type="scientific">Platysternon megacephalum</name>
    <name type="common">big-headed turtle</name>
    <dbReference type="NCBI Taxonomy" id="55544"/>
    <lineage>
        <taxon>Eukaryota</taxon>
        <taxon>Metazoa</taxon>
        <taxon>Chordata</taxon>
        <taxon>Craniata</taxon>
        <taxon>Vertebrata</taxon>
        <taxon>Euteleostomi</taxon>
        <taxon>Archelosauria</taxon>
        <taxon>Testudinata</taxon>
        <taxon>Testudines</taxon>
        <taxon>Cryptodira</taxon>
        <taxon>Durocryptodira</taxon>
        <taxon>Testudinoidea</taxon>
        <taxon>Platysternidae</taxon>
        <taxon>Platysternon</taxon>
    </lineage>
</organism>
<protein>
    <submittedName>
        <fullName evidence="2">Synaptotagmin-like protein 3</fullName>
    </submittedName>
</protein>
<keyword evidence="3" id="KW-1185">Reference proteome</keyword>
<dbReference type="OrthoDB" id="8932843at2759"/>
<feature type="region of interest" description="Disordered" evidence="1">
    <location>
        <begin position="382"/>
        <end position="410"/>
    </location>
</feature>
<comment type="caution">
    <text evidence="2">The sequence shown here is derived from an EMBL/GenBank/DDBJ whole genome shotgun (WGS) entry which is preliminary data.</text>
</comment>
<reference evidence="2 3" key="2">
    <citation type="submission" date="2019-04" db="EMBL/GenBank/DDBJ databases">
        <title>The genome sequence of big-headed turtle.</title>
        <authorList>
            <person name="Gong S."/>
        </authorList>
    </citation>
    <scope>NUCLEOTIDE SEQUENCE [LARGE SCALE GENOMIC DNA]</scope>
    <source>
        <strain evidence="2">DO16091913</strain>
        <tissue evidence="2">Muscle</tissue>
    </source>
</reference>
<feature type="compositionally biased region" description="Basic and acidic residues" evidence="1">
    <location>
        <begin position="76"/>
        <end position="88"/>
    </location>
</feature>
<sequence length="575" mass="65276">MIQATNELRAKSKFLLNGIYREEKITCNSASLKFTQFEPDEEIKLLYQFGSYLDYIETPRKDHGKVKGKSKKHGREWKTQETERKNKPDLCNGKENVGLCEENTANDTDLKKNKILKKNKHDTKAKSHLDSTKKDFCNKQNSFVPWPFVEKKAKKIKLLQDNKVIDGNEESSKEVNHKQYYKNSRIVQKSNTQGKQKRLCLPSSHNSFVTENGKHNELSCRNSSWSQTTCKREGLDSTVHYFSGGIIAGFKKRRKLDKEVPVGCLLGSNTTEINSCTSSTEPLLSSSPAALEIKTYDSEDEFNVETLRDKAASHMNSKTEAICNSVDLSQELFITQKSFLPVQIPNNSSTCLSLYSQNHAKDASVERRFKQKISTDTLEFSQMSSNRETCDEHSQFSQNGLTPSRDRKSATRECAIQTEDFFSSPALASSLRMRERFTDCHEQPLDLSLPYRIRSHAENTGRLSLGGAGDGVHVSSKHTLEPVCHIENHPAGPVFEEERENHVFTQSQKSDEVKYIQMLLNSSYFFKVKGDSDNIVSRTQLVKPKLGNKKKNSCRQYKTGEILAEKGISPTHLNK</sequence>
<name>A0A4D9DZG3_9SAUR</name>
<reference evidence="2 3" key="1">
    <citation type="submission" date="2019-04" db="EMBL/GenBank/DDBJ databases">
        <title>Draft genome of the big-headed turtle Platysternon megacephalum.</title>
        <authorList>
            <person name="Gong S."/>
        </authorList>
    </citation>
    <scope>NUCLEOTIDE SEQUENCE [LARGE SCALE GENOMIC DNA]</scope>
    <source>
        <strain evidence="2">DO16091913</strain>
        <tissue evidence="2">Muscle</tissue>
    </source>
</reference>